<dbReference type="RefSeq" id="WP_134466849.1">
    <property type="nucleotide sequence ID" value="NZ_SNVI01000008.1"/>
</dbReference>
<proteinExistence type="predicted"/>
<reference evidence="1 2" key="1">
    <citation type="submission" date="2019-03" db="EMBL/GenBank/DDBJ databases">
        <title>Complete Genome Sequence of Paraburkholderia dipogonis ICMP 19430T, a Nitrogen-fixing Symbiont of the South African Invasive Legume Dipogon lignosus in New Zealand.</title>
        <authorList>
            <person name="De Meyer S.E."/>
        </authorList>
    </citation>
    <scope>NUCLEOTIDE SEQUENCE [LARGE SCALE GENOMIC DNA]</scope>
    <source>
        <strain evidence="1 2">ICMP 19430</strain>
    </source>
</reference>
<dbReference type="EMBL" id="SNVI01000008">
    <property type="protein sequence ID" value="TFE36935.1"/>
    <property type="molecule type" value="Genomic_DNA"/>
</dbReference>
<accession>A0A4Y8MHP2</accession>
<name>A0A4Y8MHP2_9BURK</name>
<gene>
    <name evidence="1" type="ORF">E2553_45755</name>
</gene>
<evidence type="ECO:0000313" key="1">
    <source>
        <dbReference type="EMBL" id="TFE36935.1"/>
    </source>
</evidence>
<comment type="caution">
    <text evidence="1">The sequence shown here is derived from an EMBL/GenBank/DDBJ whole genome shotgun (WGS) entry which is preliminary data.</text>
</comment>
<sequence>MSNVRNLHVRTEAVTLSVRPCSQRLGSTHTYVLNGTLMRDVLVNGKWVTVHTSEPRLHLAH</sequence>
<organism evidence="1 2">
    <name type="scientific">Paraburkholderia dipogonis</name>
    <dbReference type="NCBI Taxonomy" id="1211383"/>
    <lineage>
        <taxon>Bacteria</taxon>
        <taxon>Pseudomonadati</taxon>
        <taxon>Pseudomonadota</taxon>
        <taxon>Betaproteobacteria</taxon>
        <taxon>Burkholderiales</taxon>
        <taxon>Burkholderiaceae</taxon>
        <taxon>Paraburkholderia</taxon>
    </lineage>
</organism>
<protein>
    <submittedName>
        <fullName evidence="1">Uncharacterized protein</fullName>
    </submittedName>
</protein>
<dbReference type="AlphaFoldDB" id="A0A4Y8MHP2"/>
<dbReference type="Proteomes" id="UP000297385">
    <property type="component" value="Unassembled WGS sequence"/>
</dbReference>
<evidence type="ECO:0000313" key="2">
    <source>
        <dbReference type="Proteomes" id="UP000297385"/>
    </source>
</evidence>